<evidence type="ECO:0000259" key="1">
    <source>
        <dbReference type="Pfam" id="PF01408"/>
    </source>
</evidence>
<proteinExistence type="predicted"/>
<reference evidence="2 3" key="1">
    <citation type="journal article" date="2015" name="Genome Biol. Evol.">
        <title>Comparative Genomics of a Bacterivorous Green Alga Reveals Evolutionary Causalities and Consequences of Phago-Mixotrophic Mode of Nutrition.</title>
        <authorList>
            <person name="Burns J.A."/>
            <person name="Paasch A."/>
            <person name="Narechania A."/>
            <person name="Kim E."/>
        </authorList>
    </citation>
    <scope>NUCLEOTIDE SEQUENCE [LARGE SCALE GENOMIC DNA]</scope>
    <source>
        <strain evidence="2 3">PLY_AMNH</strain>
    </source>
</reference>
<feature type="domain" description="Gfo/Idh/MocA-like oxidoreductase N-terminal" evidence="1">
    <location>
        <begin position="89"/>
        <end position="160"/>
    </location>
</feature>
<organism evidence="2 3">
    <name type="scientific">Cymbomonas tetramitiformis</name>
    <dbReference type="NCBI Taxonomy" id="36881"/>
    <lineage>
        <taxon>Eukaryota</taxon>
        <taxon>Viridiplantae</taxon>
        <taxon>Chlorophyta</taxon>
        <taxon>Pyramimonadophyceae</taxon>
        <taxon>Pyramimonadales</taxon>
        <taxon>Pyramimonadaceae</taxon>
        <taxon>Cymbomonas</taxon>
    </lineage>
</organism>
<dbReference type="GO" id="GO:0006740">
    <property type="term" value="P:NADPH regeneration"/>
    <property type="evidence" value="ECO:0007669"/>
    <property type="project" value="TreeGrafter"/>
</dbReference>
<evidence type="ECO:0000313" key="2">
    <source>
        <dbReference type="EMBL" id="KAK3268274.1"/>
    </source>
</evidence>
<dbReference type="EMBL" id="LGRX02011927">
    <property type="protein sequence ID" value="KAK3268274.1"/>
    <property type="molecule type" value="Genomic_DNA"/>
</dbReference>
<name>A0AAE0FYD3_9CHLO</name>
<dbReference type="InterPro" id="IPR000683">
    <property type="entry name" value="Gfo/Idh/MocA-like_OxRdtase_N"/>
</dbReference>
<dbReference type="PANTHER" id="PTHR42840">
    <property type="entry name" value="NAD(P)-BINDING ROSSMANN-FOLD SUPERFAMILY PROTEIN-RELATED"/>
    <property type="match status" value="1"/>
</dbReference>
<dbReference type="GO" id="GO:0016491">
    <property type="term" value="F:oxidoreductase activity"/>
    <property type="evidence" value="ECO:0007669"/>
    <property type="project" value="TreeGrafter"/>
</dbReference>
<accession>A0AAE0FYD3</accession>
<dbReference type="GO" id="GO:0005737">
    <property type="term" value="C:cytoplasm"/>
    <property type="evidence" value="ECO:0007669"/>
    <property type="project" value="TreeGrafter"/>
</dbReference>
<dbReference type="Pfam" id="PF01408">
    <property type="entry name" value="GFO_IDH_MocA"/>
    <property type="match status" value="1"/>
</dbReference>
<sequence length="437" mass="47610">MVNALMIGAGEYTTGCVFTASGPASDKPAGVVAISFIDMRRRGKLDKLVLADACGTKMPEIRKTMAQKIGAYTDMDLTMETFPADDVAFDPQAYKQAILRMDKGDVVTIFTPDDTHFQIAMDCIAAGLHVLIAKPAVKVLSHHLELMEAAKKHNVLCAIEYHKRFDPIYTDAKDRIATLGGFSFFTATMTQAKTQLDTFRAWAGKSSDINYYLNSHHIDIHCWSCLKFARPTRIIGMACRGIAEKRLEKDYPIEDTITLMTQWENKADKSIGTALYTASWACPKADCHTQQYFHYMGHKGEVRADQCRRGFNWSTDDGGFAALNPLYMKYTPSGTGHFAGQLGYGYRSLEVFVEAAAAINAGKSSPEQCTAEGVLATIDSTLAVTAILEAGRMSLDAGGLPVDLEYDASGDVPVGMHVVDGTPAEPSGLGKRKQPAA</sequence>
<evidence type="ECO:0000313" key="3">
    <source>
        <dbReference type="Proteomes" id="UP001190700"/>
    </source>
</evidence>
<dbReference type="SUPFAM" id="SSF51735">
    <property type="entry name" value="NAD(P)-binding Rossmann-fold domains"/>
    <property type="match status" value="1"/>
</dbReference>
<dbReference type="InterPro" id="IPR036291">
    <property type="entry name" value="NAD(P)-bd_dom_sf"/>
</dbReference>
<dbReference type="AlphaFoldDB" id="A0AAE0FYD3"/>
<dbReference type="Proteomes" id="UP001190700">
    <property type="component" value="Unassembled WGS sequence"/>
</dbReference>
<gene>
    <name evidence="2" type="ORF">CYMTET_23213</name>
</gene>
<dbReference type="PANTHER" id="PTHR42840:SF6">
    <property type="entry name" value="BINDING ROSSMANN FOLD OXIDOREDUCTASE, PUTATIVE (AFU_ORTHOLOGUE AFUA_3G11930)-RELATED"/>
    <property type="match status" value="1"/>
</dbReference>
<dbReference type="GO" id="GO:0000166">
    <property type="term" value="F:nucleotide binding"/>
    <property type="evidence" value="ECO:0007669"/>
    <property type="project" value="InterPro"/>
</dbReference>
<keyword evidence="3" id="KW-1185">Reference proteome</keyword>
<dbReference type="Gene3D" id="3.30.360.10">
    <property type="entry name" value="Dihydrodipicolinate Reductase, domain 2"/>
    <property type="match status" value="1"/>
</dbReference>
<dbReference type="Gene3D" id="3.40.50.720">
    <property type="entry name" value="NAD(P)-binding Rossmann-like Domain"/>
    <property type="match status" value="1"/>
</dbReference>
<protein>
    <recommendedName>
        <fullName evidence="1">Gfo/Idh/MocA-like oxidoreductase N-terminal domain-containing protein</fullName>
    </recommendedName>
</protein>
<comment type="caution">
    <text evidence="2">The sequence shown here is derived from an EMBL/GenBank/DDBJ whole genome shotgun (WGS) entry which is preliminary data.</text>
</comment>